<name>A0A4Y2VWJ0_ARAVE</name>
<accession>A0A4Y2VWJ0</accession>
<feature type="compositionally biased region" description="Basic and acidic residues" evidence="1">
    <location>
        <begin position="1"/>
        <end position="16"/>
    </location>
</feature>
<organism evidence="2 3">
    <name type="scientific">Araneus ventricosus</name>
    <name type="common">Orbweaver spider</name>
    <name type="synonym">Epeira ventricosa</name>
    <dbReference type="NCBI Taxonomy" id="182803"/>
    <lineage>
        <taxon>Eukaryota</taxon>
        <taxon>Metazoa</taxon>
        <taxon>Ecdysozoa</taxon>
        <taxon>Arthropoda</taxon>
        <taxon>Chelicerata</taxon>
        <taxon>Arachnida</taxon>
        <taxon>Araneae</taxon>
        <taxon>Araneomorphae</taxon>
        <taxon>Entelegynae</taxon>
        <taxon>Araneoidea</taxon>
        <taxon>Araneidae</taxon>
        <taxon>Araneus</taxon>
    </lineage>
</organism>
<evidence type="ECO:0000313" key="3">
    <source>
        <dbReference type="Proteomes" id="UP000499080"/>
    </source>
</evidence>
<comment type="caution">
    <text evidence="2">The sequence shown here is derived from an EMBL/GenBank/DDBJ whole genome shotgun (WGS) entry which is preliminary data.</text>
</comment>
<dbReference type="AlphaFoldDB" id="A0A4Y2VWJ0"/>
<proteinExistence type="predicted"/>
<sequence>MGRNETDKTGKDKDSGRAGAPDPFDELLYSLKEDDFDDDVNEMLKAEILKLGKCFKKPLEGRSTVTKAVRNEMIEHFGVFLRAVKKLTTKVNILQLNLFHANENKINNDTSFLKAKIKDLENRNYELQIKLTETLDLSEVAKDAVNKIKEDNELLLKQELKVVQESVVKIKHENQAVLKEELRVNLEENNKNKSSMISKIK</sequence>
<gene>
    <name evidence="2" type="ORF">AVEN_159144_1</name>
</gene>
<keyword evidence="3" id="KW-1185">Reference proteome</keyword>
<evidence type="ECO:0000256" key="1">
    <source>
        <dbReference type="SAM" id="MobiDB-lite"/>
    </source>
</evidence>
<reference evidence="2 3" key="1">
    <citation type="journal article" date="2019" name="Sci. Rep.">
        <title>Orb-weaving spider Araneus ventricosus genome elucidates the spidroin gene catalogue.</title>
        <authorList>
            <person name="Kono N."/>
            <person name="Nakamura H."/>
            <person name="Ohtoshi R."/>
            <person name="Moran D.A.P."/>
            <person name="Shinohara A."/>
            <person name="Yoshida Y."/>
            <person name="Fujiwara M."/>
            <person name="Mori M."/>
            <person name="Tomita M."/>
            <person name="Arakawa K."/>
        </authorList>
    </citation>
    <scope>NUCLEOTIDE SEQUENCE [LARGE SCALE GENOMIC DNA]</scope>
</reference>
<evidence type="ECO:0000313" key="2">
    <source>
        <dbReference type="EMBL" id="GBO29255.1"/>
    </source>
</evidence>
<dbReference type="EMBL" id="BGPR01052421">
    <property type="protein sequence ID" value="GBO29255.1"/>
    <property type="molecule type" value="Genomic_DNA"/>
</dbReference>
<feature type="region of interest" description="Disordered" evidence="1">
    <location>
        <begin position="1"/>
        <end position="24"/>
    </location>
</feature>
<dbReference type="Proteomes" id="UP000499080">
    <property type="component" value="Unassembled WGS sequence"/>
</dbReference>
<protein>
    <submittedName>
        <fullName evidence="2">Uncharacterized protein</fullName>
    </submittedName>
</protein>